<evidence type="ECO:0000256" key="4">
    <source>
        <dbReference type="ARBA" id="ARBA00022519"/>
    </source>
</evidence>
<evidence type="ECO:0000256" key="10">
    <source>
        <dbReference type="SAM" id="Phobius"/>
    </source>
</evidence>
<dbReference type="EMBL" id="NBYN01000014">
    <property type="protein sequence ID" value="OSO94381.1"/>
    <property type="molecule type" value="Genomic_DNA"/>
</dbReference>
<dbReference type="EC" id="3.4.23.43" evidence="9"/>
<dbReference type="RefSeq" id="WP_085727311.1">
    <property type="nucleotide sequence ID" value="NZ_NBYN01000014.1"/>
</dbReference>
<dbReference type="InterPro" id="IPR000045">
    <property type="entry name" value="Prepilin_IV_endopep_pep"/>
</dbReference>
<feature type="transmembrane region" description="Helical" evidence="10">
    <location>
        <begin position="86"/>
        <end position="111"/>
    </location>
</feature>
<keyword evidence="4" id="KW-0997">Cell inner membrane</keyword>
<dbReference type="PANTHER" id="PTHR30487">
    <property type="entry name" value="TYPE 4 PREPILIN-LIKE PROTEINS LEADER PEPTIDE-PROCESSING ENZYME"/>
    <property type="match status" value="1"/>
</dbReference>
<keyword evidence="9" id="KW-0378">Hydrolase</keyword>
<evidence type="ECO:0000256" key="1">
    <source>
        <dbReference type="ARBA" id="ARBA00004429"/>
    </source>
</evidence>
<keyword evidence="7 10" id="KW-0472">Membrane</keyword>
<comment type="function">
    <text evidence="9">Plays an essential role in type IV pili and type II pseudopili formation by proteolytically removing the leader sequence from substrate proteins and subsequently monomethylating the alpha-amino group of the newly exposed N-terminal phenylalanine.</text>
</comment>
<dbReference type="Pfam" id="PF01478">
    <property type="entry name" value="Peptidase_A24"/>
    <property type="match status" value="1"/>
</dbReference>
<dbReference type="PANTHER" id="PTHR30487:SF0">
    <property type="entry name" value="PREPILIN LEADER PEPTIDASE_N-METHYLTRANSFERASE-RELATED"/>
    <property type="match status" value="1"/>
</dbReference>
<reference evidence="14" key="1">
    <citation type="submission" date="2017-04" db="EMBL/GenBank/DDBJ databases">
        <authorList>
            <person name="Abreu V.A."/>
            <person name="Popin R.V."/>
            <person name="Rigonato J."/>
            <person name="Andreote A.P."/>
            <person name="Schaker P.C."/>
            <person name="Hoff-Risseti C."/>
            <person name="Alvarenga D.O."/>
            <person name="Varani A.M."/>
            <person name="Fiore M.F."/>
        </authorList>
    </citation>
    <scope>NUCLEOTIDE SEQUENCE [LARGE SCALE GENOMIC DNA]</scope>
    <source>
        <strain evidence="14">CENA303</strain>
    </source>
</reference>
<dbReference type="GO" id="GO:0005886">
    <property type="term" value="C:plasma membrane"/>
    <property type="evidence" value="ECO:0007669"/>
    <property type="project" value="UniProtKB-SubCell"/>
</dbReference>
<feature type="transmembrane region" description="Helical" evidence="10">
    <location>
        <begin position="208"/>
        <end position="232"/>
    </location>
</feature>
<evidence type="ECO:0000256" key="2">
    <source>
        <dbReference type="ARBA" id="ARBA00005801"/>
    </source>
</evidence>
<dbReference type="GO" id="GO:0006465">
    <property type="term" value="P:signal peptide processing"/>
    <property type="evidence" value="ECO:0007669"/>
    <property type="project" value="TreeGrafter"/>
</dbReference>
<keyword evidence="6 10" id="KW-1133">Transmembrane helix</keyword>
<dbReference type="EC" id="2.1.1.-" evidence="9"/>
<comment type="catalytic activity">
    <reaction evidence="9">
        <text>Typically cleaves a -Gly-|-Phe- bond to release an N-terminal, basic peptide of 5-8 residues from type IV prepilin, and then N-methylates the new N-terminal amino group, the methyl donor being S-adenosyl-L-methionine.</text>
        <dbReference type="EC" id="3.4.23.43"/>
    </reaction>
</comment>
<feature type="transmembrane region" description="Helical" evidence="10">
    <location>
        <begin position="12"/>
        <end position="32"/>
    </location>
</feature>
<evidence type="ECO:0000256" key="3">
    <source>
        <dbReference type="ARBA" id="ARBA00022475"/>
    </source>
</evidence>
<dbReference type="AlphaFoldDB" id="A0A1X4GB21"/>
<evidence type="ECO:0000256" key="9">
    <source>
        <dbReference type="RuleBase" id="RU003794"/>
    </source>
</evidence>
<dbReference type="GO" id="GO:0008168">
    <property type="term" value="F:methyltransferase activity"/>
    <property type="evidence" value="ECO:0007669"/>
    <property type="project" value="UniProtKB-KW"/>
</dbReference>
<keyword evidence="9" id="KW-0645">Protease</keyword>
<dbReference type="InterPro" id="IPR050882">
    <property type="entry name" value="Prepilin_peptidase/N-MTase"/>
</dbReference>
<dbReference type="PRINTS" id="PR00864">
    <property type="entry name" value="PREPILNPTASE"/>
</dbReference>
<sequence length="274" mass="30242">MDIMLTLVPSSIIVLVLGACVGSFINVVVYRLPRGLSLLWPSSHCPHCLNPLKAYHNLPIVGWLWLRGKCTDCQRKISYSYPLVELLTGIIFLIVFWVFQFSLLTIGYWVFCSWLLALSLIDWETMTLPGSLTKSGLVLGLIFQTTLGYVAHNTWSSAIGQLIWGIGGMVLGLWLFDIITSLGFLFYGKPVMGGGDGKLAAMMGAWLGWQYLLVASFIACFSGVLVGFGAIIVCDGQMEQKMPFGPFLAWGSVISIFGGELILDHYLRFVLSHS</sequence>
<evidence type="ECO:0000256" key="5">
    <source>
        <dbReference type="ARBA" id="ARBA00022692"/>
    </source>
</evidence>
<feature type="transmembrane region" description="Helical" evidence="10">
    <location>
        <begin position="131"/>
        <end position="150"/>
    </location>
</feature>
<dbReference type="GO" id="GO:0032259">
    <property type="term" value="P:methylation"/>
    <property type="evidence" value="ECO:0007669"/>
    <property type="project" value="UniProtKB-KW"/>
</dbReference>
<evidence type="ECO:0000313" key="13">
    <source>
        <dbReference type="EMBL" id="OSO94381.1"/>
    </source>
</evidence>
<dbReference type="InterPro" id="IPR014032">
    <property type="entry name" value="Peptidase_A24A_bac"/>
</dbReference>
<evidence type="ECO:0000259" key="12">
    <source>
        <dbReference type="Pfam" id="PF06750"/>
    </source>
</evidence>
<keyword evidence="3" id="KW-1003">Cell membrane</keyword>
<feature type="transmembrane region" description="Helical" evidence="10">
    <location>
        <begin position="162"/>
        <end position="188"/>
    </location>
</feature>
<feature type="domain" description="Prepilin type IV endopeptidase peptidase" evidence="11">
    <location>
        <begin position="109"/>
        <end position="227"/>
    </location>
</feature>
<protein>
    <recommendedName>
        <fullName evidence="9">Prepilin leader peptidase/N-methyltransferase</fullName>
        <ecNumber evidence="9">2.1.1.-</ecNumber>
        <ecNumber evidence="9">3.4.23.43</ecNumber>
    </recommendedName>
</protein>
<dbReference type="GO" id="GO:0004190">
    <property type="term" value="F:aspartic-type endopeptidase activity"/>
    <property type="evidence" value="ECO:0007669"/>
    <property type="project" value="UniProtKB-EC"/>
</dbReference>
<dbReference type="InterPro" id="IPR010627">
    <property type="entry name" value="Prepilin_pept_A24_N"/>
</dbReference>
<dbReference type="Pfam" id="PF06750">
    <property type="entry name" value="A24_N_bact"/>
    <property type="match status" value="1"/>
</dbReference>
<evidence type="ECO:0000313" key="14">
    <source>
        <dbReference type="Proteomes" id="UP000192997"/>
    </source>
</evidence>
<dbReference type="Gene3D" id="1.20.120.1220">
    <property type="match status" value="1"/>
</dbReference>
<dbReference type="Proteomes" id="UP000192997">
    <property type="component" value="Unassembled WGS sequence"/>
</dbReference>
<keyword evidence="5 9" id="KW-0812">Transmembrane</keyword>
<evidence type="ECO:0000259" key="11">
    <source>
        <dbReference type="Pfam" id="PF01478"/>
    </source>
</evidence>
<keyword evidence="9" id="KW-0489">Methyltransferase</keyword>
<feature type="transmembrane region" description="Helical" evidence="10">
    <location>
        <begin position="244"/>
        <end position="263"/>
    </location>
</feature>
<comment type="subcellular location">
    <subcellularLocation>
        <location evidence="1">Cell inner membrane</location>
        <topology evidence="1">Multi-pass membrane protein</topology>
    </subcellularLocation>
    <subcellularLocation>
        <location evidence="9">Cell membrane</location>
        <topology evidence="9">Multi-pass membrane protein</topology>
    </subcellularLocation>
</comment>
<name>A0A1X4GB21_9CYAN</name>
<evidence type="ECO:0000256" key="8">
    <source>
        <dbReference type="RuleBase" id="RU003793"/>
    </source>
</evidence>
<accession>A0A1X4GB21</accession>
<evidence type="ECO:0000256" key="7">
    <source>
        <dbReference type="ARBA" id="ARBA00023136"/>
    </source>
</evidence>
<comment type="caution">
    <text evidence="13">The sequence shown here is derived from an EMBL/GenBank/DDBJ whole genome shotgun (WGS) entry which is preliminary data.</text>
</comment>
<feature type="domain" description="Prepilin peptidase A24 N-terminal" evidence="12">
    <location>
        <begin position="16"/>
        <end position="99"/>
    </location>
</feature>
<comment type="similarity">
    <text evidence="2 8">Belongs to the peptidase A24 family.</text>
</comment>
<organism evidence="13 14">
    <name type="scientific">Cylindrospermopsis raciborskii CENA303</name>
    <dbReference type="NCBI Taxonomy" id="1170769"/>
    <lineage>
        <taxon>Bacteria</taxon>
        <taxon>Bacillati</taxon>
        <taxon>Cyanobacteriota</taxon>
        <taxon>Cyanophyceae</taxon>
        <taxon>Nostocales</taxon>
        <taxon>Aphanizomenonaceae</taxon>
        <taxon>Cylindrospermopsis</taxon>
    </lineage>
</organism>
<keyword evidence="9" id="KW-0808">Transferase</keyword>
<gene>
    <name evidence="13" type="ORF">B7O87_03650</name>
</gene>
<proteinExistence type="inferred from homology"/>
<keyword evidence="9" id="KW-0511">Multifunctional enzyme</keyword>
<evidence type="ECO:0000256" key="6">
    <source>
        <dbReference type="ARBA" id="ARBA00022989"/>
    </source>
</evidence>